<evidence type="ECO:0000256" key="5">
    <source>
        <dbReference type="ARBA" id="ARBA00022801"/>
    </source>
</evidence>
<dbReference type="PIRSF" id="PIRSF001092">
    <property type="entry name" value="Alpha-L-fucosidase"/>
    <property type="match status" value="1"/>
</dbReference>
<dbReference type="Pfam" id="PF16757">
    <property type="entry name" value="Fucosidase_C"/>
    <property type="match status" value="1"/>
</dbReference>
<dbReference type="Pfam" id="PF01120">
    <property type="entry name" value="Alpha_L_fucos"/>
    <property type="match status" value="1"/>
</dbReference>
<dbReference type="PANTHER" id="PTHR10030">
    <property type="entry name" value="ALPHA-L-FUCOSIDASE"/>
    <property type="match status" value="1"/>
</dbReference>
<gene>
    <name evidence="10" type="ORF">HHU12_17985</name>
</gene>
<dbReference type="SUPFAM" id="SSF51445">
    <property type="entry name" value="(Trans)glycosidases"/>
    <property type="match status" value="1"/>
</dbReference>
<dbReference type="PANTHER" id="PTHR10030:SF37">
    <property type="entry name" value="ALPHA-L-FUCOSIDASE-RELATED"/>
    <property type="match status" value="1"/>
</dbReference>
<dbReference type="InterPro" id="IPR013780">
    <property type="entry name" value="Glyco_hydro_b"/>
</dbReference>
<reference evidence="10 11" key="1">
    <citation type="submission" date="2020-04" db="EMBL/GenBank/DDBJ databases">
        <title>Flammeovirga sp. SR4, a novel species isolated from seawater.</title>
        <authorList>
            <person name="Wang X."/>
        </authorList>
    </citation>
    <scope>NUCLEOTIDE SEQUENCE [LARGE SCALE GENOMIC DNA]</scope>
    <source>
        <strain evidence="10 11">ATCC 23126</strain>
    </source>
</reference>
<dbReference type="InterPro" id="IPR057739">
    <property type="entry name" value="Glyco_hydro_29_N"/>
</dbReference>
<organism evidence="10 11">
    <name type="scientific">Flammeovirga aprica JL-4</name>
    <dbReference type="NCBI Taxonomy" id="694437"/>
    <lineage>
        <taxon>Bacteria</taxon>
        <taxon>Pseudomonadati</taxon>
        <taxon>Bacteroidota</taxon>
        <taxon>Cytophagia</taxon>
        <taxon>Cytophagales</taxon>
        <taxon>Flammeovirgaceae</taxon>
        <taxon>Flammeovirga</taxon>
    </lineage>
</organism>
<protein>
    <recommendedName>
        <fullName evidence="3">alpha-L-fucosidase</fullName>
        <ecNumber evidence="3">3.2.1.51</ecNumber>
    </recommendedName>
</protein>
<evidence type="ECO:0000256" key="7">
    <source>
        <dbReference type="SAM" id="SignalP"/>
    </source>
</evidence>
<dbReference type="InterPro" id="IPR000933">
    <property type="entry name" value="Glyco_hydro_29"/>
</dbReference>
<evidence type="ECO:0000259" key="9">
    <source>
        <dbReference type="Pfam" id="PF16757"/>
    </source>
</evidence>
<dbReference type="GO" id="GO:0006004">
    <property type="term" value="P:fucose metabolic process"/>
    <property type="evidence" value="ECO:0007669"/>
    <property type="project" value="InterPro"/>
</dbReference>
<feature type="domain" description="Alpha-L-fucosidase C-terminal" evidence="9">
    <location>
        <begin position="418"/>
        <end position="491"/>
    </location>
</feature>
<dbReference type="GO" id="GO:0016139">
    <property type="term" value="P:glycoside catabolic process"/>
    <property type="evidence" value="ECO:0007669"/>
    <property type="project" value="TreeGrafter"/>
</dbReference>
<dbReference type="AlphaFoldDB" id="A0A7X9XAR0"/>
<dbReference type="GO" id="GO:0004560">
    <property type="term" value="F:alpha-L-fucosidase activity"/>
    <property type="evidence" value="ECO:0007669"/>
    <property type="project" value="InterPro"/>
</dbReference>
<dbReference type="InterPro" id="IPR017853">
    <property type="entry name" value="GH"/>
</dbReference>
<comment type="similarity">
    <text evidence="2">Belongs to the glycosyl hydrolase 29 family.</text>
</comment>
<comment type="function">
    <text evidence="1">Alpha-L-fucosidase is responsible for hydrolyzing the alpha-1,6-linked fucose joined to the reducing-end N-acetylglucosamine of the carbohydrate moieties of glycoproteins.</text>
</comment>
<dbReference type="GO" id="GO:0005764">
    <property type="term" value="C:lysosome"/>
    <property type="evidence" value="ECO:0007669"/>
    <property type="project" value="TreeGrafter"/>
</dbReference>
<dbReference type="Gene3D" id="3.20.20.80">
    <property type="entry name" value="Glycosidases"/>
    <property type="match status" value="1"/>
</dbReference>
<comment type="caution">
    <text evidence="10">The sequence shown here is derived from an EMBL/GenBank/DDBJ whole genome shotgun (WGS) entry which is preliminary data.</text>
</comment>
<evidence type="ECO:0000256" key="1">
    <source>
        <dbReference type="ARBA" id="ARBA00004071"/>
    </source>
</evidence>
<evidence type="ECO:0000256" key="2">
    <source>
        <dbReference type="ARBA" id="ARBA00007951"/>
    </source>
</evidence>
<dbReference type="SMART" id="SM00812">
    <property type="entry name" value="Alpha_L_fucos"/>
    <property type="match status" value="1"/>
</dbReference>
<keyword evidence="5" id="KW-0378">Hydrolase</keyword>
<evidence type="ECO:0000313" key="11">
    <source>
        <dbReference type="Proteomes" id="UP000576082"/>
    </source>
</evidence>
<dbReference type="Gene3D" id="2.60.40.1180">
    <property type="entry name" value="Golgi alpha-mannosidase II"/>
    <property type="match status" value="1"/>
</dbReference>
<feature type="signal peptide" evidence="7">
    <location>
        <begin position="1"/>
        <end position="18"/>
    </location>
</feature>
<evidence type="ECO:0000256" key="3">
    <source>
        <dbReference type="ARBA" id="ARBA00012662"/>
    </source>
</evidence>
<keyword evidence="11" id="KW-1185">Reference proteome</keyword>
<keyword evidence="4 7" id="KW-0732">Signal</keyword>
<dbReference type="EMBL" id="JABANE010000050">
    <property type="protein sequence ID" value="NME69868.1"/>
    <property type="molecule type" value="Genomic_DNA"/>
</dbReference>
<feature type="domain" description="Glycoside hydrolase family 29 N-terminal" evidence="8">
    <location>
        <begin position="26"/>
        <end position="384"/>
    </location>
</feature>
<evidence type="ECO:0000259" key="8">
    <source>
        <dbReference type="Pfam" id="PF01120"/>
    </source>
</evidence>
<dbReference type="EC" id="3.2.1.51" evidence="3"/>
<dbReference type="InterPro" id="IPR016286">
    <property type="entry name" value="FUC_metazoa-typ"/>
</dbReference>
<dbReference type="InterPro" id="IPR031919">
    <property type="entry name" value="Fucosidase_C"/>
</dbReference>
<dbReference type="RefSeq" id="WP_169658122.1">
    <property type="nucleotide sequence ID" value="NZ_JABANE010000050.1"/>
</dbReference>
<dbReference type="Proteomes" id="UP000576082">
    <property type="component" value="Unassembled WGS sequence"/>
</dbReference>
<keyword evidence="6" id="KW-0326">Glycosidase</keyword>
<proteinExistence type="inferred from homology"/>
<evidence type="ECO:0000256" key="4">
    <source>
        <dbReference type="ARBA" id="ARBA00022729"/>
    </source>
</evidence>
<evidence type="ECO:0000313" key="10">
    <source>
        <dbReference type="EMBL" id="NME69868.1"/>
    </source>
</evidence>
<accession>A0A7X9XAR0</accession>
<sequence length="506" mass="59094">MIKALAVCLTFFAIYSFSMITTHSEKPQYFAYDTNWESVQSYKVPQWFKDAKLGIFVDWGIYNVPKIKTPYYARLMDFDSVQYNANGKVINNAPHPLHNFHVQTYGPTAKYEDFIPLYTAQYFNADDWARAFKASGAKYVISVAEHHDGFAMYNSQHTDFNSLNMGPKRDLTQELIQATKKQNLKVGLSSHFAFNWNFHTSNSDQQKANQKLDLASQYPSQAVSQTFIDHWWGRTKDIIDQYEPDVMWFDFYMNKNEFKPYHEKLALYYYNKGIDWNREVVLQSQDKYSNALPKGTNVMNFNYSKVKEIKEEKWQANIPLVKYMDYETGEGKHKKTRRVIEDFVDIISKNGNALLHIFPNADGTIPDQQIQVLEEVGVWMNINQKAIYGATTWVTYGKGTMTTYKGAFSKQFNLNYSTQDSYRFTKNNNKLYVFLMNNSEDGVLEVTDLGNEDNELNIRHINLLGTEEEVEWKQTEKGLSIFISKNRPSKYARVYEIEFENQIVLK</sequence>
<feature type="chain" id="PRO_5030578135" description="alpha-L-fucosidase" evidence="7">
    <location>
        <begin position="19"/>
        <end position="506"/>
    </location>
</feature>
<dbReference type="PRINTS" id="PR00741">
    <property type="entry name" value="GLHYDRLASE29"/>
</dbReference>
<name>A0A7X9XAR0_9BACT</name>
<evidence type="ECO:0000256" key="6">
    <source>
        <dbReference type="ARBA" id="ARBA00023295"/>
    </source>
</evidence>